<accession>A0A1C6UQ73</accession>
<keyword evidence="6" id="KW-1185">Reference proteome</keyword>
<dbReference type="GO" id="GO:0003677">
    <property type="term" value="F:DNA binding"/>
    <property type="evidence" value="ECO:0007669"/>
    <property type="project" value="UniProtKB-KW"/>
</dbReference>
<evidence type="ECO:0000313" key="5">
    <source>
        <dbReference type="EMBL" id="SCL56141.1"/>
    </source>
</evidence>
<sequence length="143" mass="16106">MPRHVLLAWRIAARTLAGTKGAHVAELGRLEAAVMDVLWQADQPLLVRDVLDGLATDRALAYTTVLTVLDNLHRKGWAAREKDGKAYRYRPAGTREEITARTLRQVLETSTDPDLVLLHFARSASKRELHILKQVLHEREPGE</sequence>
<evidence type="ECO:0000256" key="3">
    <source>
        <dbReference type="ARBA" id="ARBA00023125"/>
    </source>
</evidence>
<dbReference type="InterPro" id="IPR005650">
    <property type="entry name" value="BlaI_family"/>
</dbReference>
<name>A0A1C6UQ73_9ACTN</name>
<evidence type="ECO:0000256" key="4">
    <source>
        <dbReference type="ARBA" id="ARBA00023163"/>
    </source>
</evidence>
<dbReference type="InterPro" id="IPR036390">
    <property type="entry name" value="WH_DNA-bd_sf"/>
</dbReference>
<keyword evidence="4" id="KW-0804">Transcription</keyword>
<evidence type="ECO:0000313" key="6">
    <source>
        <dbReference type="Proteomes" id="UP000198605"/>
    </source>
</evidence>
<reference evidence="6" key="1">
    <citation type="submission" date="2016-06" db="EMBL/GenBank/DDBJ databases">
        <authorList>
            <person name="Varghese N."/>
            <person name="Submissions Spin"/>
        </authorList>
    </citation>
    <scope>NUCLEOTIDE SEQUENCE [LARGE SCALE GENOMIC DNA]</scope>
    <source>
        <strain evidence="6">DSM 44151</strain>
    </source>
</reference>
<keyword evidence="2" id="KW-0805">Transcription regulation</keyword>
<dbReference type="GO" id="GO:0045892">
    <property type="term" value="P:negative regulation of DNA-templated transcription"/>
    <property type="evidence" value="ECO:0007669"/>
    <property type="project" value="InterPro"/>
</dbReference>
<dbReference type="AlphaFoldDB" id="A0A1C6UQ73"/>
<dbReference type="InterPro" id="IPR036388">
    <property type="entry name" value="WH-like_DNA-bd_sf"/>
</dbReference>
<keyword evidence="3" id="KW-0238">DNA-binding</keyword>
<evidence type="ECO:0000256" key="1">
    <source>
        <dbReference type="ARBA" id="ARBA00011046"/>
    </source>
</evidence>
<organism evidence="5 6">
    <name type="scientific">Micromonospora chersina</name>
    <dbReference type="NCBI Taxonomy" id="47854"/>
    <lineage>
        <taxon>Bacteria</taxon>
        <taxon>Bacillati</taxon>
        <taxon>Actinomycetota</taxon>
        <taxon>Actinomycetes</taxon>
        <taxon>Micromonosporales</taxon>
        <taxon>Micromonosporaceae</taxon>
        <taxon>Micromonospora</taxon>
    </lineage>
</organism>
<dbReference type="Pfam" id="PF03965">
    <property type="entry name" value="Penicillinase_R"/>
    <property type="match status" value="1"/>
</dbReference>
<comment type="similarity">
    <text evidence="1">Belongs to the BlaI transcriptional regulatory family.</text>
</comment>
<dbReference type="SUPFAM" id="SSF46785">
    <property type="entry name" value="Winged helix' DNA-binding domain"/>
    <property type="match status" value="1"/>
</dbReference>
<dbReference type="Gene3D" id="1.10.10.10">
    <property type="entry name" value="Winged helix-like DNA-binding domain superfamily/Winged helix DNA-binding domain"/>
    <property type="match status" value="1"/>
</dbReference>
<evidence type="ECO:0000256" key="2">
    <source>
        <dbReference type="ARBA" id="ARBA00023015"/>
    </source>
</evidence>
<gene>
    <name evidence="5" type="ORF">GA0070603_2148</name>
</gene>
<dbReference type="EMBL" id="FMIB01000002">
    <property type="protein sequence ID" value="SCL56141.1"/>
    <property type="molecule type" value="Genomic_DNA"/>
</dbReference>
<dbReference type="PIRSF" id="PIRSF019455">
    <property type="entry name" value="CopR_AtkY"/>
    <property type="match status" value="1"/>
</dbReference>
<dbReference type="STRING" id="47854.GA0070603_2148"/>
<proteinExistence type="inferred from homology"/>
<protein>
    <submittedName>
        <fullName evidence="5">Predicted transcriptional regulator</fullName>
    </submittedName>
</protein>
<dbReference type="Proteomes" id="UP000198605">
    <property type="component" value="Unassembled WGS sequence"/>
</dbReference>